<dbReference type="PANTHER" id="PTHR19443:SF16">
    <property type="entry name" value="HEXOKINASE TYPE 1-RELATED"/>
    <property type="match status" value="1"/>
</dbReference>
<dbReference type="PANTHER" id="PTHR19443">
    <property type="entry name" value="HEXOKINASE"/>
    <property type="match status" value="1"/>
</dbReference>
<dbReference type="EMBL" id="DVHH01000138">
    <property type="protein sequence ID" value="HIR55050.1"/>
    <property type="molecule type" value="Genomic_DNA"/>
</dbReference>
<dbReference type="Pfam" id="PF03727">
    <property type="entry name" value="Hexokinase_2"/>
    <property type="match status" value="1"/>
</dbReference>
<name>A0A9D1DLK3_9FIRM</name>
<dbReference type="InterPro" id="IPR022672">
    <property type="entry name" value="Hexokinase_N"/>
</dbReference>
<proteinExistence type="inferred from homology"/>
<keyword evidence="7" id="KW-0067">ATP-binding</keyword>
<evidence type="ECO:0000256" key="2">
    <source>
        <dbReference type="ARBA" id="ARBA00005007"/>
    </source>
</evidence>
<comment type="caution">
    <text evidence="12">The sequence shown here is derived from an EMBL/GenBank/DDBJ whole genome shotgun (WGS) entry which is preliminary data.</text>
</comment>
<dbReference type="SUPFAM" id="SSF53067">
    <property type="entry name" value="Actin-like ATPase domain"/>
    <property type="match status" value="2"/>
</dbReference>
<dbReference type="GO" id="GO:0006096">
    <property type="term" value="P:glycolytic process"/>
    <property type="evidence" value="ECO:0007669"/>
    <property type="project" value="UniProtKB-KW"/>
</dbReference>
<keyword evidence="5" id="KW-0547">Nucleotide-binding</keyword>
<evidence type="ECO:0000256" key="1">
    <source>
        <dbReference type="ARBA" id="ARBA00004921"/>
    </source>
</evidence>
<feature type="domain" description="Hexokinase N-terminal" evidence="10">
    <location>
        <begin position="22"/>
        <end position="192"/>
    </location>
</feature>
<dbReference type="CDD" id="cd24000">
    <property type="entry name" value="ASKHA_NBD_HK"/>
    <property type="match status" value="1"/>
</dbReference>
<comment type="catalytic activity">
    <reaction evidence="9">
        <text>D-fructose + ATP = D-fructose 6-phosphate + ADP + H(+)</text>
        <dbReference type="Rhea" id="RHEA:16125"/>
        <dbReference type="ChEBI" id="CHEBI:15378"/>
        <dbReference type="ChEBI" id="CHEBI:30616"/>
        <dbReference type="ChEBI" id="CHEBI:37721"/>
        <dbReference type="ChEBI" id="CHEBI:61527"/>
        <dbReference type="ChEBI" id="CHEBI:456216"/>
        <dbReference type="EC" id="2.7.1.1"/>
    </reaction>
    <physiologicalReaction direction="left-to-right" evidence="9">
        <dbReference type="Rhea" id="RHEA:16126"/>
    </physiologicalReaction>
</comment>
<dbReference type="InterPro" id="IPR001312">
    <property type="entry name" value="Hexokinase"/>
</dbReference>
<dbReference type="PRINTS" id="PR00475">
    <property type="entry name" value="HEXOKINASE"/>
</dbReference>
<evidence type="ECO:0000256" key="9">
    <source>
        <dbReference type="ARBA" id="ARBA00047905"/>
    </source>
</evidence>
<dbReference type="Gene3D" id="3.30.420.40">
    <property type="match status" value="1"/>
</dbReference>
<evidence type="ECO:0000256" key="3">
    <source>
        <dbReference type="ARBA" id="ARBA00009225"/>
    </source>
</evidence>
<dbReference type="InterPro" id="IPR043129">
    <property type="entry name" value="ATPase_NBD"/>
</dbReference>
<comment type="pathway">
    <text evidence="1">Carbohydrate degradation.</text>
</comment>
<evidence type="ECO:0000259" key="11">
    <source>
        <dbReference type="Pfam" id="PF03727"/>
    </source>
</evidence>
<comment type="similarity">
    <text evidence="3">Belongs to the hexokinase family.</text>
</comment>
<gene>
    <name evidence="12" type="ORF">IAD36_05575</name>
</gene>
<evidence type="ECO:0000256" key="6">
    <source>
        <dbReference type="ARBA" id="ARBA00022777"/>
    </source>
</evidence>
<dbReference type="AlphaFoldDB" id="A0A9D1DLK3"/>
<reference evidence="12" key="1">
    <citation type="submission" date="2020-10" db="EMBL/GenBank/DDBJ databases">
        <authorList>
            <person name="Gilroy R."/>
        </authorList>
    </citation>
    <scope>NUCLEOTIDE SEQUENCE</scope>
    <source>
        <strain evidence="12">ChiGjej3B3-7149</strain>
    </source>
</reference>
<dbReference type="GO" id="GO:0005524">
    <property type="term" value="F:ATP binding"/>
    <property type="evidence" value="ECO:0007669"/>
    <property type="project" value="UniProtKB-KW"/>
</dbReference>
<dbReference type="GO" id="GO:0008865">
    <property type="term" value="F:fructokinase activity"/>
    <property type="evidence" value="ECO:0007669"/>
    <property type="project" value="TreeGrafter"/>
</dbReference>
<protein>
    <submittedName>
        <fullName evidence="12">Hexokinase</fullName>
    </submittedName>
</protein>
<sequence>MLYSEKVRVFLTSHGMEPERVDFDSTTAAFISDMELGLRGRESSIRMIPTYLTADGQLPLGEPAAVIDAGGTNFRTALVSFTEDGPVIDALSVCAMPGTDGAVAWEDFISFVADRLAPLLDRADKVGFCFSYPTEETPERDGRVLSLTKQVQLTGFEGRLICADLAAELERRGITGKSFVLLNDTPAVLLSGSAYAAEKSCDGLVGLISGTGTNTCCVLPDEAIKKPHGAFSGSMLVNLESGNFNGLPRGDFDAELDAGTCDPGVYRHEKMTSGAYLGELCRLTLRCAAREGLFSEAAAEKLLSLDALSAPEADAMACGGGDMFEGEDARTASELCNAVFVRSARCVCCNLAAILVLTDRGSDPEHPACISADGSVIRRSRAFREALDGFIDSFIEKGLGRSVVIWSTENATMLGSAAAALLNG</sequence>
<reference evidence="12" key="2">
    <citation type="journal article" date="2021" name="PeerJ">
        <title>Extensive microbial diversity within the chicken gut microbiome revealed by metagenomics and culture.</title>
        <authorList>
            <person name="Gilroy R."/>
            <person name="Ravi A."/>
            <person name="Getino M."/>
            <person name="Pursley I."/>
            <person name="Horton D.L."/>
            <person name="Alikhan N.F."/>
            <person name="Baker D."/>
            <person name="Gharbi K."/>
            <person name="Hall N."/>
            <person name="Watson M."/>
            <person name="Adriaenssens E.M."/>
            <person name="Foster-Nyarko E."/>
            <person name="Jarju S."/>
            <person name="Secka A."/>
            <person name="Antonio M."/>
            <person name="Oren A."/>
            <person name="Chaudhuri R.R."/>
            <person name="La Ragione R."/>
            <person name="Hildebrand F."/>
            <person name="Pallen M.J."/>
        </authorList>
    </citation>
    <scope>NUCLEOTIDE SEQUENCE</scope>
    <source>
        <strain evidence="12">ChiGjej3B3-7149</strain>
    </source>
</reference>
<evidence type="ECO:0000313" key="13">
    <source>
        <dbReference type="Proteomes" id="UP000824238"/>
    </source>
</evidence>
<organism evidence="12 13">
    <name type="scientific">Candidatus Scatomorpha intestinigallinarum</name>
    <dbReference type="NCBI Taxonomy" id="2840923"/>
    <lineage>
        <taxon>Bacteria</taxon>
        <taxon>Bacillati</taxon>
        <taxon>Bacillota</taxon>
        <taxon>Clostridia</taxon>
        <taxon>Eubacteriales</taxon>
        <taxon>Candidatus Scatomorpha</taxon>
    </lineage>
</organism>
<evidence type="ECO:0000256" key="8">
    <source>
        <dbReference type="ARBA" id="ARBA00023152"/>
    </source>
</evidence>
<keyword evidence="6" id="KW-0418">Kinase</keyword>
<dbReference type="Pfam" id="PF00349">
    <property type="entry name" value="Hexokinase_1"/>
    <property type="match status" value="1"/>
</dbReference>
<dbReference type="GO" id="GO:0005536">
    <property type="term" value="F:D-glucose binding"/>
    <property type="evidence" value="ECO:0007669"/>
    <property type="project" value="InterPro"/>
</dbReference>
<dbReference type="GO" id="GO:0004340">
    <property type="term" value="F:glucokinase activity"/>
    <property type="evidence" value="ECO:0007669"/>
    <property type="project" value="TreeGrafter"/>
</dbReference>
<evidence type="ECO:0000256" key="7">
    <source>
        <dbReference type="ARBA" id="ARBA00022840"/>
    </source>
</evidence>
<accession>A0A9D1DLK3</accession>
<keyword evidence="8" id="KW-0324">Glycolysis</keyword>
<comment type="pathway">
    <text evidence="2">Carbohydrate metabolism.</text>
</comment>
<dbReference type="InterPro" id="IPR022673">
    <property type="entry name" value="Hexokinase_C"/>
</dbReference>
<dbReference type="PROSITE" id="PS51748">
    <property type="entry name" value="HEXOKINASE_2"/>
    <property type="match status" value="1"/>
</dbReference>
<evidence type="ECO:0000259" key="10">
    <source>
        <dbReference type="Pfam" id="PF00349"/>
    </source>
</evidence>
<dbReference type="GO" id="GO:0006006">
    <property type="term" value="P:glucose metabolic process"/>
    <property type="evidence" value="ECO:0007669"/>
    <property type="project" value="TreeGrafter"/>
</dbReference>
<keyword evidence="4" id="KW-0808">Transferase</keyword>
<dbReference type="Gene3D" id="3.40.367.20">
    <property type="match status" value="1"/>
</dbReference>
<evidence type="ECO:0000313" key="12">
    <source>
        <dbReference type="EMBL" id="HIR55050.1"/>
    </source>
</evidence>
<dbReference type="GO" id="GO:0001678">
    <property type="term" value="P:intracellular glucose homeostasis"/>
    <property type="evidence" value="ECO:0007669"/>
    <property type="project" value="InterPro"/>
</dbReference>
<dbReference type="Proteomes" id="UP000824238">
    <property type="component" value="Unassembled WGS sequence"/>
</dbReference>
<feature type="domain" description="Hexokinase C-terminal" evidence="11">
    <location>
        <begin position="205"/>
        <end position="421"/>
    </location>
</feature>
<evidence type="ECO:0000256" key="4">
    <source>
        <dbReference type="ARBA" id="ARBA00022679"/>
    </source>
</evidence>
<evidence type="ECO:0000256" key="5">
    <source>
        <dbReference type="ARBA" id="ARBA00022741"/>
    </source>
</evidence>